<dbReference type="RefSeq" id="XP_065663552.1">
    <property type="nucleotide sequence ID" value="XM_065807480.1"/>
</dbReference>
<evidence type="ECO:0000313" key="3">
    <source>
        <dbReference type="Proteomes" id="UP001652625"/>
    </source>
</evidence>
<evidence type="ECO:0000259" key="2">
    <source>
        <dbReference type="SMART" id="SM00128"/>
    </source>
</evidence>
<reference evidence="4" key="1">
    <citation type="submission" date="2025-08" db="UniProtKB">
        <authorList>
            <consortium name="RefSeq"/>
        </authorList>
    </citation>
    <scope>IDENTIFICATION</scope>
</reference>
<sequence length="434" mass="50377">MSLRIVTSSWNVNGQQPREENLDEWLHLLEEHHENLADIYVIGIQEVPSDPASLVLDYYIRNDHWTSRLLLFLSTKGIVMVESARMMGMLLIVAVKPIHLPFLREIRSTYTKTSFYGLIGIKGAVSLRFDLYGESFCFINNHFTAGEKSIEYRNNNYHAVNSKTLFRNCEKQLINDHRYCINFGDFNYRIDDLDVNTVKKLIAENDFQTILDNDQLLKNKKEGKCFEDFNEQPINFSPTYKYDLNSSNFDSSLKQRTPAYTDRIFWREKTEEVLSMEQSMYLSHMAYETSDHKPISAEFVVQIPAMLSSTAVVEFKFEDSYIPWTSEEDGVCVFYVKGYQTSSWDWIGLYPIDFKSPQDYYTYEWSVSGVDETGEDGCMVLFDDVPDIPGYYIFGYWSRKLECILGLSEPFEVTPLSDPQEITVEAPAQEGENV</sequence>
<dbReference type="InterPro" id="IPR000300">
    <property type="entry name" value="IPPc"/>
</dbReference>
<dbReference type="PANTHER" id="PTHR11200">
    <property type="entry name" value="INOSITOL 5-PHOSPHATASE"/>
    <property type="match status" value="1"/>
</dbReference>
<dbReference type="Proteomes" id="UP001652625">
    <property type="component" value="Chromosome 10"/>
</dbReference>
<protein>
    <submittedName>
        <fullName evidence="4">Phosphatidylinositol 4,5-bisphosphate 5-phosphatase A isoform X2</fullName>
    </submittedName>
</protein>
<dbReference type="InterPro" id="IPR041611">
    <property type="entry name" value="SKICH"/>
</dbReference>
<dbReference type="PANTHER" id="PTHR11200:SF275">
    <property type="entry name" value="LD06095P"/>
    <property type="match status" value="1"/>
</dbReference>
<comment type="similarity">
    <text evidence="1">Belongs to the inositol 1,4,5-trisphosphate 5-phosphatase type II family.</text>
</comment>
<evidence type="ECO:0000313" key="4">
    <source>
        <dbReference type="RefSeq" id="XP_065663552.1"/>
    </source>
</evidence>
<dbReference type="Pfam" id="PF22669">
    <property type="entry name" value="Exo_endo_phos2"/>
    <property type="match status" value="1"/>
</dbReference>
<keyword evidence="3" id="KW-1185">Reference proteome</keyword>
<dbReference type="Gene3D" id="2.60.40.2840">
    <property type="match status" value="1"/>
</dbReference>
<feature type="domain" description="Inositol polyphosphate-related phosphatase" evidence="2">
    <location>
        <begin position="1"/>
        <end position="308"/>
    </location>
</feature>
<proteinExistence type="inferred from homology"/>
<dbReference type="GeneID" id="101240090"/>
<dbReference type="Pfam" id="PF17751">
    <property type="entry name" value="SKICH"/>
    <property type="match status" value="1"/>
</dbReference>
<evidence type="ECO:0000256" key="1">
    <source>
        <dbReference type="ARBA" id="ARBA00005910"/>
    </source>
</evidence>
<dbReference type="InterPro" id="IPR046985">
    <property type="entry name" value="IP5"/>
</dbReference>
<organism evidence="3 4">
    <name type="scientific">Hydra vulgaris</name>
    <name type="common">Hydra</name>
    <name type="synonym">Hydra attenuata</name>
    <dbReference type="NCBI Taxonomy" id="6087"/>
    <lineage>
        <taxon>Eukaryota</taxon>
        <taxon>Metazoa</taxon>
        <taxon>Cnidaria</taxon>
        <taxon>Hydrozoa</taxon>
        <taxon>Hydroidolina</taxon>
        <taxon>Anthoathecata</taxon>
        <taxon>Aplanulata</taxon>
        <taxon>Hydridae</taxon>
        <taxon>Hydra</taxon>
    </lineage>
</organism>
<gene>
    <name evidence="4" type="primary">LOC101240090</name>
</gene>
<name>A0ABM4CNY7_HYDVU</name>
<dbReference type="Gene3D" id="3.60.10.10">
    <property type="entry name" value="Endonuclease/exonuclease/phosphatase"/>
    <property type="match status" value="1"/>
</dbReference>
<dbReference type="SMART" id="SM00128">
    <property type="entry name" value="IPPc"/>
    <property type="match status" value="1"/>
</dbReference>
<dbReference type="InterPro" id="IPR036691">
    <property type="entry name" value="Endo/exonu/phosph_ase_sf"/>
</dbReference>
<accession>A0ABM4CNY7</accession>
<dbReference type="SUPFAM" id="SSF56219">
    <property type="entry name" value="DNase I-like"/>
    <property type="match status" value="1"/>
</dbReference>